<evidence type="ECO:0000259" key="7">
    <source>
        <dbReference type="Pfam" id="PF13091"/>
    </source>
</evidence>
<name>A0A917CEE4_9GAMM</name>
<keyword evidence="5" id="KW-0442">Lipid degradation</keyword>
<evidence type="ECO:0000256" key="6">
    <source>
        <dbReference type="ARBA" id="ARBA00023098"/>
    </source>
</evidence>
<dbReference type="GO" id="GO:0016891">
    <property type="term" value="F:RNA endonuclease activity producing 5'-phosphomonoesters, hydrolytic mechanism"/>
    <property type="evidence" value="ECO:0007669"/>
    <property type="project" value="TreeGrafter"/>
</dbReference>
<dbReference type="GO" id="GO:0004630">
    <property type="term" value="F:phospholipase D activity"/>
    <property type="evidence" value="ECO:0007669"/>
    <property type="project" value="UniProtKB-EC"/>
</dbReference>
<dbReference type="EMBL" id="BMEO01000001">
    <property type="protein sequence ID" value="GGF86201.1"/>
    <property type="molecule type" value="Genomic_DNA"/>
</dbReference>
<organism evidence="8 9">
    <name type="scientific">Marinicella pacifica</name>
    <dbReference type="NCBI Taxonomy" id="1171543"/>
    <lineage>
        <taxon>Bacteria</taxon>
        <taxon>Pseudomonadati</taxon>
        <taxon>Pseudomonadota</taxon>
        <taxon>Gammaproteobacteria</taxon>
        <taxon>Lysobacterales</taxon>
        <taxon>Marinicellaceae</taxon>
        <taxon>Marinicella</taxon>
    </lineage>
</organism>
<dbReference type="Gene3D" id="3.30.870.10">
    <property type="entry name" value="Endonuclease Chain A"/>
    <property type="match status" value="2"/>
</dbReference>
<dbReference type="GO" id="GO:0016042">
    <property type="term" value="P:lipid catabolic process"/>
    <property type="evidence" value="ECO:0007669"/>
    <property type="project" value="UniProtKB-KW"/>
</dbReference>
<evidence type="ECO:0000256" key="4">
    <source>
        <dbReference type="ARBA" id="ARBA00022801"/>
    </source>
</evidence>
<feature type="domain" description="Phospholipase D-like" evidence="7">
    <location>
        <begin position="307"/>
        <end position="445"/>
    </location>
</feature>
<dbReference type="InterPro" id="IPR025202">
    <property type="entry name" value="PLD-like_dom"/>
</dbReference>
<evidence type="ECO:0000256" key="1">
    <source>
        <dbReference type="ARBA" id="ARBA00000798"/>
    </source>
</evidence>
<reference evidence="8" key="1">
    <citation type="journal article" date="2014" name="Int. J. Syst. Evol. Microbiol.">
        <title>Complete genome sequence of Corynebacterium casei LMG S-19264T (=DSM 44701T), isolated from a smear-ripened cheese.</title>
        <authorList>
            <consortium name="US DOE Joint Genome Institute (JGI-PGF)"/>
            <person name="Walter F."/>
            <person name="Albersmeier A."/>
            <person name="Kalinowski J."/>
            <person name="Ruckert C."/>
        </authorList>
    </citation>
    <scope>NUCLEOTIDE SEQUENCE</scope>
    <source>
        <strain evidence="8">CGMCC 1.12181</strain>
    </source>
</reference>
<evidence type="ECO:0000313" key="8">
    <source>
        <dbReference type="EMBL" id="GGF86201.1"/>
    </source>
</evidence>
<comment type="similarity">
    <text evidence="2">Belongs to the phospholipase D family.</text>
</comment>
<dbReference type="CDD" id="cd09129">
    <property type="entry name" value="PLDc_unchar2_1"/>
    <property type="match status" value="1"/>
</dbReference>
<dbReference type="PANTHER" id="PTHR43856:SF1">
    <property type="entry name" value="MITOCHONDRIAL CARDIOLIPIN HYDROLASE"/>
    <property type="match status" value="1"/>
</dbReference>
<reference evidence="8" key="2">
    <citation type="submission" date="2020-09" db="EMBL/GenBank/DDBJ databases">
        <authorList>
            <person name="Sun Q."/>
            <person name="Zhou Y."/>
        </authorList>
    </citation>
    <scope>NUCLEOTIDE SEQUENCE</scope>
    <source>
        <strain evidence="8">CGMCC 1.12181</strain>
    </source>
</reference>
<dbReference type="Proteomes" id="UP000605253">
    <property type="component" value="Unassembled WGS sequence"/>
</dbReference>
<keyword evidence="9" id="KW-1185">Reference proteome</keyword>
<dbReference type="EC" id="3.1.4.4" evidence="3"/>
<proteinExistence type="inferred from homology"/>
<dbReference type="CDD" id="cd09130">
    <property type="entry name" value="PLDc_unchar2_2"/>
    <property type="match status" value="1"/>
</dbReference>
<dbReference type="Pfam" id="PF13091">
    <property type="entry name" value="PLDc_2"/>
    <property type="match status" value="1"/>
</dbReference>
<comment type="caution">
    <text evidence="8">The sequence shown here is derived from an EMBL/GenBank/DDBJ whole genome shotgun (WGS) entry which is preliminary data.</text>
</comment>
<keyword evidence="4" id="KW-0378">Hydrolase</keyword>
<dbReference type="PANTHER" id="PTHR43856">
    <property type="entry name" value="CARDIOLIPIN HYDROLASE"/>
    <property type="match status" value="1"/>
</dbReference>
<dbReference type="InterPro" id="IPR051406">
    <property type="entry name" value="PLD_domain"/>
</dbReference>
<sequence>MKKFKSIIRWLLLVFFLLWISLGIYHSYKPLPPGISVATPALPVQNVRFLADYTWVDANDVRHTDQRIFNRIFELINKAERLIVLDMFLYNDFAGDSEATKMDANLRPLSAELTAALIERKAQVTNLRIVLITDPINQLYGGLESERFNALRETGVEVVITDLDRLRDSNPLWSGFWRLCCRWLGNSSNGGWLPNPVGPGKVTLRTWLKLVNFKANHRKTLVADSDQGLVGLVTSGNPHDASSVHGNIALEFMGPSVRDLLATEQAVLNFSDTDIKPLSISPKINLPSFASPTLQVLTEAKIRDRVIQTLNKSNSGDRIDLAMFYLSHRGIIKALIDAHSRGVNLRLLLDPNEDAFGNKKNGIPNRQVALALTKIGIPIRWCDTHGEQCHSKLMLTRPINGPAELLLGSANFTRRNLDDLNLETNVVLVGAPDTPAIKDATAFFNLRWHNAPNQNFSRSYEYYADDSRWRYWRYRLMEFTGLSTF</sequence>
<evidence type="ECO:0000256" key="5">
    <source>
        <dbReference type="ARBA" id="ARBA00022963"/>
    </source>
</evidence>
<evidence type="ECO:0000313" key="9">
    <source>
        <dbReference type="Proteomes" id="UP000605253"/>
    </source>
</evidence>
<gene>
    <name evidence="8" type="ORF">GCM10011365_04050</name>
</gene>
<dbReference type="RefSeq" id="WP_188363992.1">
    <property type="nucleotide sequence ID" value="NZ_BAABJF010000011.1"/>
</dbReference>
<keyword evidence="6" id="KW-0443">Lipid metabolism</keyword>
<dbReference type="AlphaFoldDB" id="A0A917CEE4"/>
<accession>A0A917CEE4</accession>
<dbReference type="SUPFAM" id="SSF56024">
    <property type="entry name" value="Phospholipase D/nuclease"/>
    <property type="match status" value="2"/>
</dbReference>
<comment type="catalytic activity">
    <reaction evidence="1">
        <text>a 1,2-diacyl-sn-glycero-3-phosphocholine + H2O = a 1,2-diacyl-sn-glycero-3-phosphate + choline + H(+)</text>
        <dbReference type="Rhea" id="RHEA:14445"/>
        <dbReference type="ChEBI" id="CHEBI:15354"/>
        <dbReference type="ChEBI" id="CHEBI:15377"/>
        <dbReference type="ChEBI" id="CHEBI:15378"/>
        <dbReference type="ChEBI" id="CHEBI:57643"/>
        <dbReference type="ChEBI" id="CHEBI:58608"/>
        <dbReference type="EC" id="3.1.4.4"/>
    </reaction>
</comment>
<protein>
    <recommendedName>
        <fullName evidence="3">phospholipase D</fullName>
        <ecNumber evidence="3">3.1.4.4</ecNumber>
    </recommendedName>
</protein>
<evidence type="ECO:0000256" key="2">
    <source>
        <dbReference type="ARBA" id="ARBA00008664"/>
    </source>
</evidence>
<evidence type="ECO:0000256" key="3">
    <source>
        <dbReference type="ARBA" id="ARBA00012027"/>
    </source>
</evidence>